<comment type="caution">
    <text evidence="2">The sequence shown here is derived from an EMBL/GenBank/DDBJ whole genome shotgun (WGS) entry which is preliminary data.</text>
</comment>
<gene>
    <name evidence="2" type="ORF">GCM10009416_51080</name>
</gene>
<protein>
    <submittedName>
        <fullName evidence="2">Plasmid stabilization protein</fullName>
    </submittedName>
</protein>
<dbReference type="InterPro" id="IPR053853">
    <property type="entry name" value="FitA-like_RHH"/>
</dbReference>
<dbReference type="Pfam" id="PF22513">
    <property type="entry name" value="FitA-like_RHH"/>
    <property type="match status" value="1"/>
</dbReference>
<dbReference type="SUPFAM" id="SSF47598">
    <property type="entry name" value="Ribbon-helix-helix"/>
    <property type="match status" value="1"/>
</dbReference>
<evidence type="ECO:0000313" key="2">
    <source>
        <dbReference type="EMBL" id="GAA0608070.1"/>
    </source>
</evidence>
<dbReference type="InterPro" id="IPR013321">
    <property type="entry name" value="Arc_rbn_hlx_hlx"/>
</dbReference>
<sequence length="99" mass="10155">MSAADAHDRQTSLLIRNLDVGVKRALGRRAATSGVSMEVEVRRILAGAVAEFVEEQAVLPVSLGAAMTTLFGKDAGVELDLPPREAGRAPPDCGGAGAA</sequence>
<reference evidence="3" key="1">
    <citation type="journal article" date="2019" name="Int. J. Syst. Evol. Microbiol.">
        <title>The Global Catalogue of Microorganisms (GCM) 10K type strain sequencing project: providing services to taxonomists for standard genome sequencing and annotation.</title>
        <authorList>
            <consortium name="The Broad Institute Genomics Platform"/>
            <consortium name="The Broad Institute Genome Sequencing Center for Infectious Disease"/>
            <person name="Wu L."/>
            <person name="Ma J."/>
        </authorList>
    </citation>
    <scope>NUCLEOTIDE SEQUENCE [LARGE SCALE GENOMIC DNA]</scope>
    <source>
        <strain evidence="3">JCM 9933</strain>
    </source>
</reference>
<dbReference type="InterPro" id="IPR010985">
    <property type="entry name" value="Ribbon_hlx_hlx"/>
</dbReference>
<evidence type="ECO:0000259" key="1">
    <source>
        <dbReference type="Pfam" id="PF22513"/>
    </source>
</evidence>
<organism evidence="2 3">
    <name type="scientific">Craurococcus roseus</name>
    <dbReference type="NCBI Taxonomy" id="77585"/>
    <lineage>
        <taxon>Bacteria</taxon>
        <taxon>Pseudomonadati</taxon>
        <taxon>Pseudomonadota</taxon>
        <taxon>Alphaproteobacteria</taxon>
        <taxon>Acetobacterales</taxon>
        <taxon>Acetobacteraceae</taxon>
        <taxon>Craurococcus</taxon>
    </lineage>
</organism>
<dbReference type="Proteomes" id="UP001501588">
    <property type="component" value="Unassembled WGS sequence"/>
</dbReference>
<dbReference type="RefSeq" id="WP_343898304.1">
    <property type="nucleotide sequence ID" value="NZ_BAAAFZ010000125.1"/>
</dbReference>
<dbReference type="EMBL" id="BAAAFZ010000125">
    <property type="protein sequence ID" value="GAA0608070.1"/>
    <property type="molecule type" value="Genomic_DNA"/>
</dbReference>
<name>A0ABP3RF19_9PROT</name>
<dbReference type="Gene3D" id="1.10.1220.10">
    <property type="entry name" value="Met repressor-like"/>
    <property type="match status" value="1"/>
</dbReference>
<evidence type="ECO:0000313" key="3">
    <source>
        <dbReference type="Proteomes" id="UP001501588"/>
    </source>
</evidence>
<keyword evidence="3" id="KW-1185">Reference proteome</keyword>
<feature type="domain" description="Antitoxin FitA-like ribbon-helix-helix" evidence="1">
    <location>
        <begin position="12"/>
        <end position="49"/>
    </location>
</feature>
<accession>A0ABP3RF19</accession>
<proteinExistence type="predicted"/>